<dbReference type="GO" id="GO:0032267">
    <property type="term" value="F:tRNA(Ile)-lysidine synthase activity"/>
    <property type="evidence" value="ECO:0007669"/>
    <property type="project" value="UniProtKB-EC"/>
</dbReference>
<evidence type="ECO:0000256" key="2">
    <source>
        <dbReference type="ARBA" id="ARBA00022694"/>
    </source>
</evidence>
<comment type="domain">
    <text evidence="6">The N-terminal region contains the highly conserved SGGXDS motif, predicted to be a P-loop motif involved in ATP binding.</text>
</comment>
<sequence length="373" mass="40758">MLEHELLLRLSQSGAISHHPEDCARPQGPPDRAAPAPDLLASLAGEGSLLLAVSGGPDSVALMLLAAQWSRTRPDARIEVATVDHGLRQNAHDEALLVGRWARAQGFVHHILTWEGPKPAARIQERAREARYDLLCACAKEIGPECAIVTAHHADDQAETILFRLLRGSGVSGLAGMAASSQRAGVRLLRPLLGASKAELENICVAAGHAFVRDPSNENEKFARAKLRKMSATLEEQGLHAVALRRLGRRAAQADEALNWCAERAWPAAVLVIEGTQTRFDPAALREAPAEIVQRLLLMDFRRREGRIPRLDRLERAAETVKEKLKTETNARIALGSLLIEIGKDAVTLRPAPPRFRGFAKFETKSRRSADNV</sequence>
<evidence type="ECO:0000256" key="3">
    <source>
        <dbReference type="ARBA" id="ARBA00022741"/>
    </source>
</evidence>
<comment type="function">
    <text evidence="6">Ligates lysine onto the cytidine present at position 34 of the AUA codon-specific tRNA(Ile) that contains the anticodon CAU, in an ATP-dependent manner. Cytidine is converted to lysidine, thus changing the amino acid specificity of the tRNA from methionine to isoleucine.</text>
</comment>
<dbReference type="Gene3D" id="3.40.50.620">
    <property type="entry name" value="HUPs"/>
    <property type="match status" value="1"/>
</dbReference>
<keyword evidence="4 6" id="KW-0067">ATP-binding</keyword>
<dbReference type="InterPro" id="IPR012094">
    <property type="entry name" value="tRNA_Ile_lys_synt"/>
</dbReference>
<comment type="catalytic activity">
    <reaction evidence="5 6">
        <text>cytidine(34) in tRNA(Ile2) + L-lysine + ATP = lysidine(34) in tRNA(Ile2) + AMP + diphosphate + H(+)</text>
        <dbReference type="Rhea" id="RHEA:43744"/>
        <dbReference type="Rhea" id="RHEA-COMP:10625"/>
        <dbReference type="Rhea" id="RHEA-COMP:10670"/>
        <dbReference type="ChEBI" id="CHEBI:15378"/>
        <dbReference type="ChEBI" id="CHEBI:30616"/>
        <dbReference type="ChEBI" id="CHEBI:32551"/>
        <dbReference type="ChEBI" id="CHEBI:33019"/>
        <dbReference type="ChEBI" id="CHEBI:82748"/>
        <dbReference type="ChEBI" id="CHEBI:83665"/>
        <dbReference type="ChEBI" id="CHEBI:456215"/>
        <dbReference type="EC" id="6.3.4.19"/>
    </reaction>
</comment>
<evidence type="ECO:0000256" key="1">
    <source>
        <dbReference type="ARBA" id="ARBA00022598"/>
    </source>
</evidence>
<dbReference type="PANTHER" id="PTHR43033">
    <property type="entry name" value="TRNA(ILE)-LYSIDINE SYNTHASE-RELATED"/>
    <property type="match status" value="1"/>
</dbReference>
<accession>A0A6B8KH67</accession>
<evidence type="ECO:0000259" key="8">
    <source>
        <dbReference type="Pfam" id="PF01171"/>
    </source>
</evidence>
<dbReference type="PANTHER" id="PTHR43033:SF1">
    <property type="entry name" value="TRNA(ILE)-LYSIDINE SYNTHASE-RELATED"/>
    <property type="match status" value="1"/>
</dbReference>
<dbReference type="InterPro" id="IPR014729">
    <property type="entry name" value="Rossmann-like_a/b/a_fold"/>
</dbReference>
<dbReference type="AlphaFoldDB" id="A0A6B8KH67"/>
<dbReference type="GO" id="GO:0005524">
    <property type="term" value="F:ATP binding"/>
    <property type="evidence" value="ECO:0007669"/>
    <property type="project" value="UniProtKB-UniRule"/>
</dbReference>
<dbReference type="HAMAP" id="MF_01161">
    <property type="entry name" value="tRNA_Ile_lys_synt"/>
    <property type="match status" value="1"/>
</dbReference>
<evidence type="ECO:0000256" key="7">
    <source>
        <dbReference type="SAM" id="MobiDB-lite"/>
    </source>
</evidence>
<dbReference type="InterPro" id="IPR012795">
    <property type="entry name" value="tRNA_Ile_lys_synt_N"/>
</dbReference>
<keyword evidence="2 6" id="KW-0819">tRNA processing</keyword>
<evidence type="ECO:0000313" key="9">
    <source>
        <dbReference type="EMBL" id="QGM46949.1"/>
    </source>
</evidence>
<evidence type="ECO:0000256" key="5">
    <source>
        <dbReference type="ARBA" id="ARBA00048539"/>
    </source>
</evidence>
<keyword evidence="3 6" id="KW-0547">Nucleotide-binding</keyword>
<dbReference type="SUPFAM" id="SSF52402">
    <property type="entry name" value="Adenine nucleotide alpha hydrolases-like"/>
    <property type="match status" value="1"/>
</dbReference>
<feature type="region of interest" description="Disordered" evidence="7">
    <location>
        <begin position="17"/>
        <end position="37"/>
    </location>
</feature>
<name>A0A6B8KH67_9HYPH</name>
<dbReference type="EMBL" id="CP046052">
    <property type="protein sequence ID" value="QGM46949.1"/>
    <property type="molecule type" value="Genomic_DNA"/>
</dbReference>
<feature type="domain" description="tRNA(Ile)-lysidine/2-thiocytidine synthase N-terminal" evidence="8">
    <location>
        <begin position="49"/>
        <end position="229"/>
    </location>
</feature>
<comment type="subcellular location">
    <subcellularLocation>
        <location evidence="6">Cytoplasm</location>
    </subcellularLocation>
</comment>
<protein>
    <recommendedName>
        <fullName evidence="6">tRNA(Ile)-lysidine synthase</fullName>
        <ecNumber evidence="6">6.3.4.19</ecNumber>
    </recommendedName>
    <alternativeName>
        <fullName evidence="6">tRNA(Ile)-2-lysyl-cytidine synthase</fullName>
    </alternativeName>
    <alternativeName>
        <fullName evidence="6">tRNA(Ile)-lysidine synthetase</fullName>
    </alternativeName>
</protein>
<dbReference type="GO" id="GO:0005737">
    <property type="term" value="C:cytoplasm"/>
    <property type="evidence" value="ECO:0007669"/>
    <property type="project" value="UniProtKB-SubCell"/>
</dbReference>
<gene>
    <name evidence="6 9" type="primary">tilS</name>
    <name evidence="9" type="ORF">H2LOC_015305</name>
</gene>
<dbReference type="NCBIfam" id="TIGR02432">
    <property type="entry name" value="lysidine_TilS_N"/>
    <property type="match status" value="1"/>
</dbReference>
<evidence type="ECO:0000313" key="10">
    <source>
        <dbReference type="Proteomes" id="UP000309061"/>
    </source>
</evidence>
<dbReference type="CDD" id="cd01992">
    <property type="entry name" value="TilS_N"/>
    <property type="match status" value="1"/>
</dbReference>
<dbReference type="GO" id="GO:0006400">
    <property type="term" value="P:tRNA modification"/>
    <property type="evidence" value="ECO:0007669"/>
    <property type="project" value="UniProtKB-UniRule"/>
</dbReference>
<reference evidence="9 10" key="1">
    <citation type="submission" date="2019-11" db="EMBL/GenBank/DDBJ databases">
        <title>The genome sequence of Methylocystis heyeri.</title>
        <authorList>
            <person name="Oshkin I.Y."/>
            <person name="Miroshnikov K."/>
            <person name="Dedysh S.N."/>
        </authorList>
    </citation>
    <scope>NUCLEOTIDE SEQUENCE [LARGE SCALE GENOMIC DNA]</scope>
    <source>
        <strain evidence="9 10">H2</strain>
    </source>
</reference>
<dbReference type="Pfam" id="PF01171">
    <property type="entry name" value="ATP_bind_3"/>
    <property type="match status" value="1"/>
</dbReference>
<keyword evidence="6" id="KW-0963">Cytoplasm</keyword>
<keyword evidence="10" id="KW-1185">Reference proteome</keyword>
<comment type="similarity">
    <text evidence="6">Belongs to the tRNA(Ile)-lysidine synthase family.</text>
</comment>
<feature type="binding site" evidence="6">
    <location>
        <begin position="54"/>
        <end position="59"/>
    </location>
    <ligand>
        <name>ATP</name>
        <dbReference type="ChEBI" id="CHEBI:30616"/>
    </ligand>
</feature>
<dbReference type="EC" id="6.3.4.19" evidence="6"/>
<organism evidence="9 10">
    <name type="scientific">Methylocystis heyeri</name>
    <dbReference type="NCBI Taxonomy" id="391905"/>
    <lineage>
        <taxon>Bacteria</taxon>
        <taxon>Pseudomonadati</taxon>
        <taxon>Pseudomonadota</taxon>
        <taxon>Alphaproteobacteria</taxon>
        <taxon>Hyphomicrobiales</taxon>
        <taxon>Methylocystaceae</taxon>
        <taxon>Methylocystis</taxon>
    </lineage>
</organism>
<dbReference type="OrthoDB" id="9807403at2"/>
<evidence type="ECO:0000256" key="4">
    <source>
        <dbReference type="ARBA" id="ARBA00022840"/>
    </source>
</evidence>
<dbReference type="InterPro" id="IPR011063">
    <property type="entry name" value="TilS/TtcA_N"/>
</dbReference>
<evidence type="ECO:0000256" key="6">
    <source>
        <dbReference type="HAMAP-Rule" id="MF_01161"/>
    </source>
</evidence>
<proteinExistence type="inferred from homology"/>
<dbReference type="Proteomes" id="UP000309061">
    <property type="component" value="Chromosome"/>
</dbReference>
<dbReference type="KEGG" id="mhey:H2LOC_015305"/>
<dbReference type="RefSeq" id="WP_136497836.1">
    <property type="nucleotide sequence ID" value="NZ_CP046052.1"/>
</dbReference>
<keyword evidence="1 6" id="KW-0436">Ligase</keyword>